<name>A0A0N4ZUC6_PARTI</name>
<organism evidence="4 5">
    <name type="scientific">Parastrongyloides trichosuri</name>
    <name type="common">Possum-specific nematode worm</name>
    <dbReference type="NCBI Taxonomy" id="131310"/>
    <lineage>
        <taxon>Eukaryota</taxon>
        <taxon>Metazoa</taxon>
        <taxon>Ecdysozoa</taxon>
        <taxon>Nematoda</taxon>
        <taxon>Chromadorea</taxon>
        <taxon>Rhabditida</taxon>
        <taxon>Tylenchina</taxon>
        <taxon>Panagrolaimomorpha</taxon>
        <taxon>Strongyloidoidea</taxon>
        <taxon>Strongyloididae</taxon>
        <taxon>Parastrongyloides</taxon>
    </lineage>
</organism>
<protein>
    <submittedName>
        <fullName evidence="5">Col_cuticle_N domain-containing protein</fullName>
    </submittedName>
</protein>
<dbReference type="InterPro" id="IPR050149">
    <property type="entry name" value="Collagen_superfamily"/>
</dbReference>
<accession>A0A0N4ZUC6</accession>
<reference evidence="5" key="1">
    <citation type="submission" date="2017-02" db="UniProtKB">
        <authorList>
            <consortium name="WormBaseParasite"/>
        </authorList>
    </citation>
    <scope>IDENTIFICATION</scope>
</reference>
<dbReference type="STRING" id="131310.A0A0N4ZUC6"/>
<evidence type="ECO:0000256" key="1">
    <source>
        <dbReference type="ARBA" id="ARBA00022737"/>
    </source>
</evidence>
<feature type="region of interest" description="Disordered" evidence="2">
    <location>
        <begin position="68"/>
        <end position="200"/>
    </location>
</feature>
<dbReference type="GO" id="GO:0031012">
    <property type="term" value="C:extracellular matrix"/>
    <property type="evidence" value="ECO:0007669"/>
    <property type="project" value="TreeGrafter"/>
</dbReference>
<keyword evidence="4" id="KW-1185">Reference proteome</keyword>
<keyword evidence="3" id="KW-0732">Signal</keyword>
<evidence type="ECO:0000256" key="3">
    <source>
        <dbReference type="SAM" id="SignalP"/>
    </source>
</evidence>
<dbReference type="GO" id="GO:0005615">
    <property type="term" value="C:extracellular space"/>
    <property type="evidence" value="ECO:0007669"/>
    <property type="project" value="TreeGrafter"/>
</dbReference>
<dbReference type="Proteomes" id="UP000038045">
    <property type="component" value="Unplaced"/>
</dbReference>
<dbReference type="WBParaSite" id="PTRK_0001218900.1">
    <property type="protein sequence ID" value="PTRK_0001218900.1"/>
    <property type="gene ID" value="PTRK_0001218900"/>
</dbReference>
<evidence type="ECO:0000256" key="2">
    <source>
        <dbReference type="SAM" id="MobiDB-lite"/>
    </source>
</evidence>
<proteinExistence type="predicted"/>
<evidence type="ECO:0000313" key="4">
    <source>
        <dbReference type="Proteomes" id="UP000038045"/>
    </source>
</evidence>
<evidence type="ECO:0000313" key="5">
    <source>
        <dbReference type="WBParaSite" id="PTRK_0001218900.1"/>
    </source>
</evidence>
<dbReference type="AlphaFoldDB" id="A0A0N4ZUC6"/>
<dbReference type="Pfam" id="PF01391">
    <property type="entry name" value="Collagen"/>
    <property type="match status" value="2"/>
</dbReference>
<dbReference type="PANTHER" id="PTHR24023">
    <property type="entry name" value="COLLAGEN ALPHA"/>
    <property type="match status" value="1"/>
</dbReference>
<feature type="chain" id="PRO_5005892215" evidence="3">
    <location>
        <begin position="24"/>
        <end position="269"/>
    </location>
</feature>
<feature type="signal peptide" evidence="3">
    <location>
        <begin position="1"/>
        <end position="23"/>
    </location>
</feature>
<dbReference type="InterPro" id="IPR008160">
    <property type="entry name" value="Collagen"/>
</dbReference>
<sequence length="269" mass="28567">MILYRFYTLAILTLINNIYGGSTTDTRQLAEDFIRLRMIINQQNEKIEILQNHIYSIMRILNRESFSKGDKGDTGAPGFPGIKGEPGFPGSPGVRGMEGPQGIPGKSGQPGHAGERGIDGYPGITGAPGPKGDTGSPGLPGPKGSPGIQGPIGKPGPPGEPGKNGIPGLIGAQGPPGLDGRKGSIGPLGKPGTKGERGENGIPCHSGCLFQEKGYCILSMGNCPPSFTEIKHYETHLEQYKFGDYILSKMDYKNSREERTPLKIHVCCR</sequence>
<keyword evidence="1" id="KW-0677">Repeat</keyword>
<dbReference type="PANTHER" id="PTHR24023:SF1082">
    <property type="entry name" value="COLLAGEN TRIPLE HELIX REPEAT"/>
    <property type="match status" value="1"/>
</dbReference>